<organism evidence="1 2">
    <name type="scientific">Pristionchus fissidentatus</name>
    <dbReference type="NCBI Taxonomy" id="1538716"/>
    <lineage>
        <taxon>Eukaryota</taxon>
        <taxon>Metazoa</taxon>
        <taxon>Ecdysozoa</taxon>
        <taxon>Nematoda</taxon>
        <taxon>Chromadorea</taxon>
        <taxon>Rhabditida</taxon>
        <taxon>Rhabditina</taxon>
        <taxon>Diplogasteromorpha</taxon>
        <taxon>Diplogasteroidea</taxon>
        <taxon>Neodiplogasteridae</taxon>
        <taxon>Pristionchus</taxon>
    </lineage>
</organism>
<reference evidence="1" key="1">
    <citation type="submission" date="2023-10" db="EMBL/GenBank/DDBJ databases">
        <title>Genome assembly of Pristionchus species.</title>
        <authorList>
            <person name="Yoshida K."/>
            <person name="Sommer R.J."/>
        </authorList>
    </citation>
    <scope>NUCLEOTIDE SEQUENCE</scope>
    <source>
        <strain evidence="1">RS5133</strain>
    </source>
</reference>
<proteinExistence type="predicted"/>
<feature type="non-terminal residue" evidence="1">
    <location>
        <position position="72"/>
    </location>
</feature>
<accession>A0AAV5WCR1</accession>
<comment type="caution">
    <text evidence="1">The sequence shown here is derived from an EMBL/GenBank/DDBJ whole genome shotgun (WGS) entry which is preliminary data.</text>
</comment>
<name>A0AAV5WCR1_9BILA</name>
<evidence type="ECO:0000313" key="2">
    <source>
        <dbReference type="Proteomes" id="UP001432322"/>
    </source>
</evidence>
<sequence length="72" mass="7685">VSVLLISSVSDKQNSVVETIGRALRLVVDSLLVELERVVTSIDGNRYGTNGGDGSLECILISLRSVNVSRVI</sequence>
<keyword evidence="2" id="KW-1185">Reference proteome</keyword>
<gene>
    <name evidence="1" type="ORF">PFISCL1PPCAC_19435</name>
</gene>
<dbReference type="Proteomes" id="UP001432322">
    <property type="component" value="Unassembled WGS sequence"/>
</dbReference>
<evidence type="ECO:0000313" key="1">
    <source>
        <dbReference type="EMBL" id="GMT28138.1"/>
    </source>
</evidence>
<feature type="non-terminal residue" evidence="1">
    <location>
        <position position="1"/>
    </location>
</feature>
<dbReference type="AlphaFoldDB" id="A0AAV5WCR1"/>
<protein>
    <submittedName>
        <fullName evidence="1">Uncharacterized protein</fullName>
    </submittedName>
</protein>
<dbReference type="EMBL" id="BTSY01000005">
    <property type="protein sequence ID" value="GMT28138.1"/>
    <property type="molecule type" value="Genomic_DNA"/>
</dbReference>